<feature type="region of interest" description="Disordered" evidence="1">
    <location>
        <begin position="185"/>
        <end position="209"/>
    </location>
</feature>
<protein>
    <submittedName>
        <fullName evidence="3">Tpr-related protein family member, putative</fullName>
    </submittedName>
</protein>
<feature type="transmembrane region" description="Helical" evidence="2">
    <location>
        <begin position="6"/>
        <end position="27"/>
    </location>
</feature>
<organism evidence="3 4">
    <name type="scientific">Theileria annulata</name>
    <dbReference type="NCBI Taxonomy" id="5874"/>
    <lineage>
        <taxon>Eukaryota</taxon>
        <taxon>Sar</taxon>
        <taxon>Alveolata</taxon>
        <taxon>Apicomplexa</taxon>
        <taxon>Aconoidasida</taxon>
        <taxon>Piroplasmida</taxon>
        <taxon>Theileriidae</taxon>
        <taxon>Theileria</taxon>
    </lineage>
</organism>
<dbReference type="EMBL" id="CR940347">
    <property type="protein sequence ID" value="CAI72946.1"/>
    <property type="molecule type" value="Genomic_DNA"/>
</dbReference>
<reference evidence="3 4" key="1">
    <citation type="journal article" date="2005" name="Science">
        <title>Genome of the host-cell transforming parasite Theileria annulata compared with T. parva.</title>
        <authorList>
            <person name="Pain A."/>
            <person name="Renauld H."/>
            <person name="Berriman M."/>
            <person name="Murphy L."/>
            <person name="Yeats C.A."/>
            <person name="Weir W."/>
            <person name="Kerhornou A."/>
            <person name="Aslett M."/>
            <person name="Bishop R."/>
            <person name="Bouchier C."/>
            <person name="Cochet M."/>
            <person name="Coulson R.M.R."/>
            <person name="Cronin A."/>
            <person name="de Villiers E.P."/>
            <person name="Fraser A."/>
            <person name="Fosker N."/>
            <person name="Gardner M."/>
            <person name="Goble A."/>
            <person name="Griffiths-Jones S."/>
            <person name="Harris D.E."/>
            <person name="Katzer F."/>
            <person name="Larke N."/>
            <person name="Lord A."/>
            <person name="Maser P."/>
            <person name="McKellar S."/>
            <person name="Mooney P."/>
            <person name="Morton F."/>
            <person name="Nene V."/>
            <person name="O'Neil S."/>
            <person name="Price C."/>
            <person name="Quail M.A."/>
            <person name="Rabbinowitsch E."/>
            <person name="Rawlings N.D."/>
            <person name="Rutter S."/>
            <person name="Saunders D."/>
            <person name="Seeger K."/>
            <person name="Shah T."/>
            <person name="Squares R."/>
            <person name="Squares S."/>
            <person name="Tivey A."/>
            <person name="Walker A.R."/>
            <person name="Woodward J."/>
            <person name="Dobbelaere D.A.E."/>
            <person name="Langsley G."/>
            <person name="Rajandream M.A."/>
            <person name="McKeever D."/>
            <person name="Shiels B."/>
            <person name="Tait A."/>
            <person name="Barrell B.G."/>
            <person name="Hall N."/>
        </authorList>
    </citation>
    <scope>NUCLEOTIDE SEQUENCE [LARGE SCALE GENOMIC DNA]</scope>
    <source>
        <strain evidence="4">Ankara</strain>
    </source>
</reference>
<accession>Q4UIZ3</accession>
<dbReference type="AlphaFoldDB" id="Q4UIZ3"/>
<keyword evidence="4" id="KW-1185">Reference proteome</keyword>
<evidence type="ECO:0000313" key="4">
    <source>
        <dbReference type="Proteomes" id="UP000001950"/>
    </source>
</evidence>
<dbReference type="Proteomes" id="UP000001950">
    <property type="component" value="Chromosome 1"/>
</dbReference>
<dbReference type="VEuPathDB" id="PiroplasmaDB:TA16600"/>
<keyword evidence="2" id="KW-0812">Transmembrane</keyword>
<gene>
    <name evidence="3" type="ORF">TA16600</name>
</gene>
<dbReference type="GeneID" id="3864017"/>
<keyword evidence="2" id="KW-0472">Membrane</keyword>
<dbReference type="InParanoid" id="Q4UIZ3"/>
<name>Q4UIZ3_THEAN</name>
<sequence length="301" mass="31669">MVLVGMGLVYMIYPAIAPGMIVPFYLVDKIDMILLIATDVPPVIVALLKKYNYGPFVFLGNWGGNHNAFGPAESDPITQATLDLTDLTSGHTLTLQKSDGGAVQVVKYTVDSEQKSKITRIKQQTGTATINLTLTLTEVTLTLNGNTLKATGSITVTRNVTPSGGQKLETALTGSHTLEFTSSSTLTQGNLDSGGSNSVTIGPSSGATNSLNLTAADPGDNQSRPTKLNLTLKAGTKRDGDGGELPNESLTLDSGNNSLTLSGGIEGTLTYASASSGTLTANIINISFDPNDFHYRYRTQY</sequence>
<evidence type="ECO:0000256" key="1">
    <source>
        <dbReference type="SAM" id="MobiDB-lite"/>
    </source>
</evidence>
<evidence type="ECO:0000256" key="2">
    <source>
        <dbReference type="SAM" id="Phobius"/>
    </source>
</evidence>
<dbReference type="OrthoDB" id="364817at2759"/>
<dbReference type="KEGG" id="tan:TA16600"/>
<keyword evidence="2" id="KW-1133">Transmembrane helix</keyword>
<proteinExistence type="predicted"/>
<evidence type="ECO:0000313" key="3">
    <source>
        <dbReference type="EMBL" id="CAI72946.1"/>
    </source>
</evidence>
<dbReference type="RefSeq" id="XP_953624.1">
    <property type="nucleotide sequence ID" value="XM_948531.1"/>
</dbReference>